<name>A0ABM8V6K0_THEXY</name>
<proteinExistence type="predicted"/>
<organism evidence="1 2">
    <name type="scientific">Thermobacillus xylanilyticus</name>
    <dbReference type="NCBI Taxonomy" id="76633"/>
    <lineage>
        <taxon>Bacteria</taxon>
        <taxon>Bacillati</taxon>
        <taxon>Bacillota</taxon>
        <taxon>Bacilli</taxon>
        <taxon>Bacillales</taxon>
        <taxon>Paenibacillaceae</taxon>
        <taxon>Thermobacillus</taxon>
    </lineage>
</organism>
<dbReference type="Pfam" id="PF11167">
    <property type="entry name" value="DUF2953"/>
    <property type="match status" value="1"/>
</dbReference>
<protein>
    <submittedName>
        <fullName evidence="1">Uncharacterized protein ytfI</fullName>
    </submittedName>
</protein>
<keyword evidence="2" id="KW-1185">Reference proteome</keyword>
<accession>A0ABM8V6K0</accession>
<sequence>MPFAWFWFSVAAIILLTAVCSSDVVVRGRYRRVGADDEAELEIRALYGLIRRRSVVKAFDWSWSGTEFLVKRGQQGVAHIDRDDVERFFRNTRVALRLTFHLTDVVKRLTARMRLTEWEWHTVIGLRDAFWTAMMTGAAWSLQAGLTGFLSHRLRLCAKPVLRVEPLFGSSVFKTNLTFTARIRAGLLLLAGLSMFGRILRVRGGIEGWVKLLTKPDKAEPQRT</sequence>
<evidence type="ECO:0000313" key="2">
    <source>
        <dbReference type="Proteomes" id="UP000681526"/>
    </source>
</evidence>
<comment type="caution">
    <text evidence="1">The sequence shown here is derived from an EMBL/GenBank/DDBJ whole genome shotgun (WGS) entry which is preliminary data.</text>
</comment>
<reference evidence="1 2" key="1">
    <citation type="submission" date="2021-04" db="EMBL/GenBank/DDBJ databases">
        <authorList>
            <person name="Rakotoarivonina H."/>
        </authorList>
    </citation>
    <scope>NUCLEOTIDE SEQUENCE [LARGE SCALE GENOMIC DNA]</scope>
    <source>
        <strain evidence="1 2">XE</strain>
    </source>
</reference>
<dbReference type="EMBL" id="CAJRAY010000070">
    <property type="protein sequence ID" value="CAG5090111.1"/>
    <property type="molecule type" value="Genomic_DNA"/>
</dbReference>
<evidence type="ECO:0000313" key="1">
    <source>
        <dbReference type="EMBL" id="CAG5090111.1"/>
    </source>
</evidence>
<dbReference type="RefSeq" id="WP_213485089.1">
    <property type="nucleotide sequence ID" value="NZ_CAJRAY010000070.1"/>
</dbReference>
<gene>
    <name evidence="1" type="primary">txxe 1947</name>
    <name evidence="1" type="ORF">TXXE_13880</name>
</gene>
<dbReference type="Proteomes" id="UP000681526">
    <property type="component" value="Unassembled WGS sequence"/>
</dbReference>
<dbReference type="InterPro" id="IPR021338">
    <property type="entry name" value="DUF2953"/>
</dbReference>